<keyword evidence="2" id="KW-1185">Reference proteome</keyword>
<evidence type="ECO:0000313" key="1">
    <source>
        <dbReference type="EMBL" id="KAI7996212.1"/>
    </source>
</evidence>
<dbReference type="EMBL" id="CM045767">
    <property type="protein sequence ID" value="KAI7996212.1"/>
    <property type="molecule type" value="Genomic_DNA"/>
</dbReference>
<sequence>MGGLWYLSPSLWYLSLSLNSSAVEIGKQLARKHFIHHVFGITPFGEPPTPRAAQVATAVGAVEYKLFVGSLNKQATGKEVEEIFSPYGRVEDVYLMRDEMKQSRENLHPVPASYIRKNAITITDALGGPAFGGPGFGPRFQPPGLRPTTNLGEPMHGRIPPNAWHPMSPQNMGPSLNAGMQGFGSQLLPRSGDLAMPSTLQTVWASDNELTGSIPEFIGNWSKLKSLFLGNNKLTGILPAQKSTPLLNMIKDGNAERIGGSLTTG</sequence>
<organism evidence="1 2">
    <name type="scientific">Camellia lanceoleosa</name>
    <dbReference type="NCBI Taxonomy" id="1840588"/>
    <lineage>
        <taxon>Eukaryota</taxon>
        <taxon>Viridiplantae</taxon>
        <taxon>Streptophyta</taxon>
        <taxon>Embryophyta</taxon>
        <taxon>Tracheophyta</taxon>
        <taxon>Spermatophyta</taxon>
        <taxon>Magnoliopsida</taxon>
        <taxon>eudicotyledons</taxon>
        <taxon>Gunneridae</taxon>
        <taxon>Pentapetalae</taxon>
        <taxon>asterids</taxon>
        <taxon>Ericales</taxon>
        <taxon>Theaceae</taxon>
        <taxon>Camellia</taxon>
    </lineage>
</organism>
<comment type="caution">
    <text evidence="1">The sequence shown here is derived from an EMBL/GenBank/DDBJ whole genome shotgun (WGS) entry which is preliminary data.</text>
</comment>
<name>A0ACC0G6X5_9ERIC</name>
<reference evidence="1 2" key="1">
    <citation type="journal article" date="2022" name="Plant J.">
        <title>Chromosome-level genome of Camellia lanceoleosa provides a valuable resource for understanding genome evolution and self-incompatibility.</title>
        <authorList>
            <person name="Gong W."/>
            <person name="Xiao S."/>
            <person name="Wang L."/>
            <person name="Liao Z."/>
            <person name="Chang Y."/>
            <person name="Mo W."/>
            <person name="Hu G."/>
            <person name="Li W."/>
            <person name="Zhao G."/>
            <person name="Zhu H."/>
            <person name="Hu X."/>
            <person name="Ji K."/>
            <person name="Xiang X."/>
            <person name="Song Q."/>
            <person name="Yuan D."/>
            <person name="Jin S."/>
            <person name="Zhang L."/>
        </authorList>
    </citation>
    <scope>NUCLEOTIDE SEQUENCE [LARGE SCALE GENOMIC DNA]</scope>
    <source>
        <strain evidence="1">SQ_2022a</strain>
    </source>
</reference>
<accession>A0ACC0G6X5</accession>
<proteinExistence type="predicted"/>
<evidence type="ECO:0000313" key="2">
    <source>
        <dbReference type="Proteomes" id="UP001060215"/>
    </source>
</evidence>
<dbReference type="Proteomes" id="UP001060215">
    <property type="component" value="Chromosome 10"/>
</dbReference>
<gene>
    <name evidence="1" type="ORF">LOK49_LG10G02879</name>
</gene>
<protein>
    <submittedName>
        <fullName evidence="1">Flowering time control protein FCA</fullName>
    </submittedName>
</protein>